<accession>A0A3M3WXX1</accession>
<keyword evidence="3" id="KW-1185">Reference proteome</keyword>
<dbReference type="AlphaFoldDB" id="A0A3M3WXX1"/>
<name>A0A3M3WXX1_PSEMA</name>
<comment type="caution">
    <text evidence="2">The sequence shown here is derived from an EMBL/GenBank/DDBJ whole genome shotgun (WGS) entry which is preliminary data.</text>
</comment>
<reference evidence="2 3" key="1">
    <citation type="submission" date="2018-08" db="EMBL/GenBank/DDBJ databases">
        <title>Recombination of ecologically and evolutionarily significant loci maintains genetic cohesion in the Pseudomonas syringae species complex.</title>
        <authorList>
            <person name="Dillon M."/>
            <person name="Thakur S."/>
            <person name="Almeida R.N.D."/>
            <person name="Weir B.S."/>
            <person name="Guttman D.S."/>
        </authorList>
    </citation>
    <scope>NUCLEOTIDE SEQUENCE [LARGE SCALE GENOMIC DNA]</scope>
    <source>
        <strain evidence="2 3">ICMP 3555</strain>
    </source>
</reference>
<sequence>MDHPSYLAGVGRLLAFAGMIALASAVFSVVLQVSDLLFYGIKILGAAYLFYLAFQLWRASPMMINISFSDGLLSAKSGLS</sequence>
<evidence type="ECO:0000256" key="1">
    <source>
        <dbReference type="SAM" id="Phobius"/>
    </source>
</evidence>
<protein>
    <submittedName>
        <fullName evidence="2">Uncharacterized protein</fullName>
    </submittedName>
</protein>
<feature type="transmembrane region" description="Helical" evidence="1">
    <location>
        <begin position="36"/>
        <end position="54"/>
    </location>
</feature>
<evidence type="ECO:0000313" key="3">
    <source>
        <dbReference type="Proteomes" id="UP000276587"/>
    </source>
</evidence>
<keyword evidence="1" id="KW-0472">Membrane</keyword>
<feature type="transmembrane region" description="Helical" evidence="1">
    <location>
        <begin position="12"/>
        <end position="30"/>
    </location>
</feature>
<organism evidence="2 3">
    <name type="scientific">Pseudomonas marginalis pv. marginalis</name>
    <dbReference type="NCBI Taxonomy" id="97473"/>
    <lineage>
        <taxon>Bacteria</taxon>
        <taxon>Pseudomonadati</taxon>
        <taxon>Pseudomonadota</taxon>
        <taxon>Gammaproteobacteria</taxon>
        <taxon>Pseudomonadales</taxon>
        <taxon>Pseudomonadaceae</taxon>
        <taxon>Pseudomonas</taxon>
    </lineage>
</organism>
<dbReference type="EMBL" id="RBQF01000014">
    <property type="protein sequence ID" value="RMP15272.1"/>
    <property type="molecule type" value="Genomic_DNA"/>
</dbReference>
<dbReference type="Proteomes" id="UP000276587">
    <property type="component" value="Unassembled WGS sequence"/>
</dbReference>
<keyword evidence="1" id="KW-1133">Transmembrane helix</keyword>
<evidence type="ECO:0000313" key="2">
    <source>
        <dbReference type="EMBL" id="RMP15272.1"/>
    </source>
</evidence>
<gene>
    <name evidence="2" type="ORF">ALQ29_00592</name>
</gene>
<proteinExistence type="predicted"/>
<keyword evidence="1" id="KW-0812">Transmembrane</keyword>